<gene>
    <name evidence="4" type="ORF">Zm00014a_005954</name>
</gene>
<dbReference type="InterPro" id="IPR039278">
    <property type="entry name" value="Red1"/>
</dbReference>
<feature type="compositionally biased region" description="Polar residues" evidence="2">
    <location>
        <begin position="155"/>
        <end position="166"/>
    </location>
</feature>
<dbReference type="Proteomes" id="UP000251960">
    <property type="component" value="Chromosome 1"/>
</dbReference>
<comment type="caution">
    <text evidence="4">The sequence shown here is derived from an EMBL/GenBank/DDBJ whole genome shotgun (WGS) entry which is preliminary data.</text>
</comment>
<feature type="region of interest" description="Disordered" evidence="2">
    <location>
        <begin position="1"/>
        <end position="51"/>
    </location>
</feature>
<feature type="region of interest" description="Disordered" evidence="2">
    <location>
        <begin position="134"/>
        <end position="166"/>
    </location>
</feature>
<sequence length="1678" mass="185733">MTGSKPAPAASQNPSAVPHRRPPPPPPPPPVTAVARVREEGELSSGADDDEALQTQLGAASILGKFVEAGSQVPSASLLGKGSNTLIVSNALNHKASAPSYKKIMRVNQGQFKPGTNRNLSWQKPVSSDNLLITFSDDDSGADSGKTGRDKVRKASSQGTQRTGNSMQTRIMREEVSQQKNLGSKVGPAHLPAFPFTHRNVGGGRASGNTFFRKELPVRQVNPLKSKQKVQNGVGVHSEDHRLEILRHKIAAKENELKGQKRPLSAVATKNADFSSNQPRLPSEKIRLEASSSGEYSRFNSLSEHSGGPNKRLKLNQQYNQFCSDLTPLAPIGSISGKIKVQSSELTNRSENGITMNLNVNETDTTDTTELADQIQQGGATKSLRHHKDSGGALNHVMLESHDGLAAQPPFTDTQTIPEDTSALAPVTSAQARQQVLAVGTSPVLDGTPQLQPGKENDECLNSSGQIGVETQNTILFSLLEMEELQDKELEDAQEHRQKCEAEEREALRAYRKAQRALLEANERCAILRRKREICSSQVHGLIAENSSLVQSLSIRNPEDGLAMPSLLNSQIHAVSQIPENQGGRHRLCPEEPSQQQIDKHEDEARPHYCDKLAASTADPSSVSAVNADSILSDYMEDDLLFPTRQARSECALDVENQMEETIHVYAEENRQVSGDGGEDYELLEASLRSRLVERFGKKSCLNDTIDEGTEGLAVGKVAAEHGKQSAYVGHQLQEAEQNIMTTTLEGTMELENDGAEKTVGLSNSCSGPSMGNCDPEDNISSLKELCMPLVMDSLIFPSSAPLNAARQIKWAFPGICKELSDYKNDHLTSDAVSEVTGSVQDMIHDLVGENMKMLPTTQNDNNMVHSVIDPFWPFCMFELRGKCNDEECQWQHFEHHDWRKLELTKHSMISVSGQIPYGLSQYILPVPVYRVGSNLIKADLNLTQSVLASSLWQYWQRGFCASFPLPLSVQRVLPSDAPFFQAGDGRIADFDRNRQLLKFRMLDSRKNKIVQGSVDIEFFLEAALDLYCGKVNKPDRIKALSFLARSIEADPSTVILWVFYLHIYYQKDEGLGKDDMFSDAVQHNVYSYELWLMYINSRLRVDDRLDAYNDALSMLCQMTAETDKDLQERSAFILDIFLQMIYFLCMSGNIDKAVSRIIGILPTAMPDNSGDKLLADVISCLTMSDRCIFWISCLYVLIYRNLPEEIIDQLEFQKALPRALIWPSIDPSVDNRDKITDLLNFAACKMAEDISECVKNGDPSYLMLSQFLAVNHISCLAAIGGLKSSVDMLVTYMKEYPMCPQILLISARLDRKHGTCPGLKSFDELILNWPKEAQGIQYMWNQYVEHALATDAELAEKVLTCWFEEHGKDCDIQSNAAICIELSSEEPGTSSLVSPQAVGSGPSISEDLVFRLLNLSLYKILENNLQEAQMAASKALKLAHGEWYEHCIREHAAIHALELEKSSSSTDAQTRATFSLIIGYLADHCNLPTRELLSRRFCQNIKKHRLRQLIDDTIGSVPADSSLINSVLEVCFGPSLLPKSISDVKYLVDFVETVMEALPANYRLGLAVGGFVAKHFTGYGAASTGTRFWASSVLINAIFRAVPVAPESVWLEGAGLLEKLHATEILKRFYQQAASVYPFSFKLWHAHLNYCKASGSNTESILESARQRGIELNLSPT</sequence>
<reference evidence="4" key="1">
    <citation type="journal article" date="2018" name="Nat. Genet.">
        <title>Extensive intraspecific gene order and gene structural variations between Mo17 and other maize genomes.</title>
        <authorList>
            <person name="Sun S."/>
            <person name="Zhou Y."/>
            <person name="Chen J."/>
            <person name="Shi J."/>
            <person name="Zhao H."/>
            <person name="Zhao H."/>
            <person name="Song W."/>
            <person name="Zhang M."/>
            <person name="Cui Y."/>
            <person name="Dong X."/>
            <person name="Liu H."/>
            <person name="Ma X."/>
            <person name="Jiao Y."/>
            <person name="Wang B."/>
            <person name="Wei X."/>
            <person name="Stein J.C."/>
            <person name="Glaubitz J.C."/>
            <person name="Lu F."/>
            <person name="Yu G."/>
            <person name="Liang C."/>
            <person name="Fengler K."/>
            <person name="Li B."/>
            <person name="Rafalski A."/>
            <person name="Schnable P.S."/>
            <person name="Ware D.H."/>
            <person name="Buckler E.S."/>
            <person name="Lai J."/>
        </authorList>
    </citation>
    <scope>NUCLEOTIDE SEQUENCE [LARGE SCALE GENOMIC DNA]</scope>
    <source>
        <tissue evidence="4">Seedling</tissue>
    </source>
</reference>
<protein>
    <recommendedName>
        <fullName evidence="3">Putative zinc-finger domain-containing protein</fullName>
    </recommendedName>
</protein>
<evidence type="ECO:0000256" key="2">
    <source>
        <dbReference type="SAM" id="MobiDB-lite"/>
    </source>
</evidence>
<dbReference type="PANTHER" id="PTHR21563">
    <property type="entry name" value="ZINC FINGER C3H1 DOMAIN-CONTAINING PROTEIN"/>
    <property type="match status" value="1"/>
</dbReference>
<dbReference type="EMBL" id="NCVQ01000001">
    <property type="protein sequence ID" value="PWZ53405.1"/>
    <property type="molecule type" value="Genomic_DNA"/>
</dbReference>
<feature type="region of interest" description="Disordered" evidence="2">
    <location>
        <begin position="292"/>
        <end position="312"/>
    </location>
</feature>
<evidence type="ECO:0000313" key="4">
    <source>
        <dbReference type="EMBL" id="PWZ53405.1"/>
    </source>
</evidence>
<evidence type="ECO:0000256" key="1">
    <source>
        <dbReference type="SAM" id="Coils"/>
    </source>
</evidence>
<proteinExistence type="predicted"/>
<evidence type="ECO:0000259" key="3">
    <source>
        <dbReference type="Pfam" id="PF10650"/>
    </source>
</evidence>
<name>A0A317Y4A2_MAIZE</name>
<feature type="compositionally biased region" description="Polar residues" evidence="2">
    <location>
        <begin position="292"/>
        <end position="304"/>
    </location>
</feature>
<organism evidence="4">
    <name type="scientific">Zea mays</name>
    <name type="common">Maize</name>
    <dbReference type="NCBI Taxonomy" id="4577"/>
    <lineage>
        <taxon>Eukaryota</taxon>
        <taxon>Viridiplantae</taxon>
        <taxon>Streptophyta</taxon>
        <taxon>Embryophyta</taxon>
        <taxon>Tracheophyta</taxon>
        <taxon>Spermatophyta</taxon>
        <taxon>Magnoliopsida</taxon>
        <taxon>Liliopsida</taxon>
        <taxon>Poales</taxon>
        <taxon>Poaceae</taxon>
        <taxon>PACMAD clade</taxon>
        <taxon>Panicoideae</taxon>
        <taxon>Andropogonodae</taxon>
        <taxon>Andropogoneae</taxon>
        <taxon>Tripsacinae</taxon>
        <taxon>Zea</taxon>
    </lineage>
</organism>
<feature type="coiled-coil region" evidence="1">
    <location>
        <begin position="483"/>
        <end position="531"/>
    </location>
</feature>
<keyword evidence="1" id="KW-0175">Coiled coil</keyword>
<dbReference type="PANTHER" id="PTHR21563:SF3">
    <property type="entry name" value="ZINC FINGER C3H1 DOMAIN-CONTAINING PROTEIN"/>
    <property type="match status" value="1"/>
</dbReference>
<dbReference type="Pfam" id="PF10650">
    <property type="entry name" value="zf-C3H1"/>
    <property type="match status" value="1"/>
</dbReference>
<accession>A0A317Y4A2</accession>
<dbReference type="InterPro" id="IPR019607">
    <property type="entry name" value="Putative_zinc-finger_domain"/>
</dbReference>
<dbReference type="ExpressionAtlas" id="A0A317Y4A2">
    <property type="expression patterns" value="baseline and differential"/>
</dbReference>
<feature type="region of interest" description="Disordered" evidence="2">
    <location>
        <begin position="580"/>
        <end position="603"/>
    </location>
</feature>
<feature type="domain" description="Putative zinc-finger" evidence="3">
    <location>
        <begin position="875"/>
        <end position="894"/>
    </location>
</feature>